<evidence type="ECO:0000313" key="9">
    <source>
        <dbReference type="Proteomes" id="UP000292447"/>
    </source>
</evidence>
<keyword evidence="2 6" id="KW-0689">Ribosomal protein</keyword>
<proteinExistence type="inferred from homology"/>
<dbReference type="Proteomes" id="UP000292447">
    <property type="component" value="Chromosome IV"/>
</dbReference>
<evidence type="ECO:0000313" key="8">
    <source>
        <dbReference type="EMBL" id="QBM89116.1"/>
    </source>
</evidence>
<dbReference type="Pfam" id="PF00380">
    <property type="entry name" value="Ribosomal_S9"/>
    <property type="match status" value="1"/>
</dbReference>
<dbReference type="FunFam" id="3.30.230.10:FF:000001">
    <property type="entry name" value="30S ribosomal protein S9"/>
    <property type="match status" value="1"/>
</dbReference>
<dbReference type="InterPro" id="IPR020568">
    <property type="entry name" value="Ribosomal_Su5_D2-typ_SF"/>
</dbReference>
<evidence type="ECO:0000256" key="5">
    <source>
        <dbReference type="ARBA" id="ARBA00042623"/>
    </source>
</evidence>
<evidence type="ECO:0000256" key="3">
    <source>
        <dbReference type="ARBA" id="ARBA00023274"/>
    </source>
</evidence>
<name>A0A4P6XRY3_9ASCO</name>
<dbReference type="InterPro" id="IPR014721">
    <property type="entry name" value="Ribsml_uS5_D2-typ_fold_subgr"/>
</dbReference>
<gene>
    <name evidence="8" type="primary">MPUL0D01770</name>
    <name evidence="8" type="ORF">METSCH_D01770</name>
</gene>
<sequence>MLQRRALWGLRVHQRLFLLGLFNRQVNSPSLDTQDSHAESSNRPSVPQDASRFSKFSVTNEIPRLKDWELERMRVVPTSSAFYGGNPVHDDNMYKLNAMIKKYKDLPTRVIDIHEANLVKFITLAEYIKLANSGARVKVGHHKALVGALNRLRSIQPELMPTEVSDMLKQFSSTSGDTSKELQKKVKTLDLFGRANTVGKRKTSLAAVSMVKGDGQVMVNGRSFIEYFPRDTDRLKIAFPFKVVSQEGEYNIFVKTSGGGVSGQAEATMYGIAKALVIFNPLLKSRLRSAGLMTRDPRIVERKKPGKVKARKSPTWVKR</sequence>
<dbReference type="EMBL" id="CP034459">
    <property type="protein sequence ID" value="QBM89116.1"/>
    <property type="molecule type" value="Genomic_DNA"/>
</dbReference>
<evidence type="ECO:0000256" key="6">
    <source>
        <dbReference type="RuleBase" id="RU003815"/>
    </source>
</evidence>
<dbReference type="Gene3D" id="3.30.230.10">
    <property type="match status" value="1"/>
</dbReference>
<dbReference type="InterPro" id="IPR000754">
    <property type="entry name" value="Ribosomal_uS9"/>
</dbReference>
<keyword evidence="9" id="KW-1185">Reference proteome</keyword>
<keyword evidence="3 6" id="KW-0687">Ribonucleoprotein</keyword>
<dbReference type="GO" id="GO:0005763">
    <property type="term" value="C:mitochondrial small ribosomal subunit"/>
    <property type="evidence" value="ECO:0007669"/>
    <property type="project" value="TreeGrafter"/>
</dbReference>
<dbReference type="PROSITE" id="PS00360">
    <property type="entry name" value="RIBOSOMAL_S9"/>
    <property type="match status" value="1"/>
</dbReference>
<reference evidence="9" key="1">
    <citation type="submission" date="2019-03" db="EMBL/GenBank/DDBJ databases">
        <title>Snf2 controls pulcherriminic acid biosynthesis and connects pigmentation and antifungal activity of the yeast Metschnikowia pulcherrima.</title>
        <authorList>
            <person name="Gore-Lloyd D."/>
            <person name="Sumann I."/>
            <person name="Brachmann A.O."/>
            <person name="Schneeberger K."/>
            <person name="Ortiz-Merino R.A."/>
            <person name="Moreno-Beltran M."/>
            <person name="Schlaefli M."/>
            <person name="Kirner P."/>
            <person name="Santos Kron A."/>
            <person name="Wolfe K.H."/>
            <person name="Piel J."/>
            <person name="Ahrens C.H."/>
            <person name="Henk D."/>
            <person name="Freimoser F.M."/>
        </authorList>
    </citation>
    <scope>NUCLEOTIDE SEQUENCE [LARGE SCALE GENOMIC DNA]</scope>
    <source>
        <strain evidence="9">APC 1.2</strain>
    </source>
</reference>
<dbReference type="GO" id="GO:0003723">
    <property type="term" value="F:RNA binding"/>
    <property type="evidence" value="ECO:0007669"/>
    <property type="project" value="TreeGrafter"/>
</dbReference>
<evidence type="ECO:0000256" key="4">
    <source>
        <dbReference type="ARBA" id="ARBA00039318"/>
    </source>
</evidence>
<evidence type="ECO:0000256" key="1">
    <source>
        <dbReference type="ARBA" id="ARBA00005251"/>
    </source>
</evidence>
<evidence type="ECO:0000256" key="7">
    <source>
        <dbReference type="SAM" id="MobiDB-lite"/>
    </source>
</evidence>
<dbReference type="PANTHER" id="PTHR21569:SF1">
    <property type="entry name" value="SMALL RIBOSOMAL SUBUNIT PROTEIN US9M"/>
    <property type="match status" value="1"/>
</dbReference>
<dbReference type="AlphaFoldDB" id="A0A4P6XRY3"/>
<comment type="similarity">
    <text evidence="1 6">Belongs to the universal ribosomal protein uS9 family.</text>
</comment>
<protein>
    <recommendedName>
        <fullName evidence="4">Small ribosomal subunit protein uS9m</fullName>
    </recommendedName>
    <alternativeName>
        <fullName evidence="5">37S ribosomal protein S9, mitochondrial</fullName>
    </alternativeName>
</protein>
<organism evidence="8 9">
    <name type="scientific">Metschnikowia aff. pulcherrima</name>
    <dbReference type="NCBI Taxonomy" id="2163413"/>
    <lineage>
        <taxon>Eukaryota</taxon>
        <taxon>Fungi</taxon>
        <taxon>Dikarya</taxon>
        <taxon>Ascomycota</taxon>
        <taxon>Saccharomycotina</taxon>
        <taxon>Pichiomycetes</taxon>
        <taxon>Metschnikowiaceae</taxon>
        <taxon>Metschnikowia</taxon>
    </lineage>
</organism>
<dbReference type="InterPro" id="IPR023035">
    <property type="entry name" value="Ribosomal_uS9_bac/plastid"/>
</dbReference>
<accession>A0A4P6XRY3</accession>
<feature type="region of interest" description="Disordered" evidence="7">
    <location>
        <begin position="30"/>
        <end position="52"/>
    </location>
</feature>
<dbReference type="NCBIfam" id="NF001099">
    <property type="entry name" value="PRK00132.1"/>
    <property type="match status" value="1"/>
</dbReference>
<dbReference type="GO" id="GO:0003735">
    <property type="term" value="F:structural constituent of ribosome"/>
    <property type="evidence" value="ECO:0007669"/>
    <property type="project" value="InterPro"/>
</dbReference>
<dbReference type="GO" id="GO:0006412">
    <property type="term" value="P:translation"/>
    <property type="evidence" value="ECO:0007669"/>
    <property type="project" value="InterPro"/>
</dbReference>
<dbReference type="STRING" id="2163413.A0A4P6XRY3"/>
<dbReference type="SUPFAM" id="SSF54211">
    <property type="entry name" value="Ribosomal protein S5 domain 2-like"/>
    <property type="match status" value="1"/>
</dbReference>
<dbReference type="InterPro" id="IPR020574">
    <property type="entry name" value="Ribosomal_uS9_CS"/>
</dbReference>
<evidence type="ECO:0000256" key="2">
    <source>
        <dbReference type="ARBA" id="ARBA00022980"/>
    </source>
</evidence>
<dbReference type="PANTHER" id="PTHR21569">
    <property type="entry name" value="RIBOSOMAL PROTEIN S9"/>
    <property type="match status" value="1"/>
</dbReference>